<dbReference type="InterPro" id="IPR036013">
    <property type="entry name" value="Band_7/SPFH_dom_sf"/>
</dbReference>
<evidence type="ECO:0000256" key="3">
    <source>
        <dbReference type="ARBA" id="ARBA00071670"/>
    </source>
</evidence>
<dbReference type="PRINTS" id="PR00721">
    <property type="entry name" value="STOMATIN"/>
</dbReference>
<dbReference type="FunFam" id="3.30.479.30:FF:000004">
    <property type="entry name" value="Putative membrane protease family, stomatin"/>
    <property type="match status" value="1"/>
</dbReference>
<reference evidence="5" key="1">
    <citation type="submission" date="2025-08" db="UniProtKB">
        <authorList>
            <consortium name="Ensembl"/>
        </authorList>
    </citation>
    <scope>IDENTIFICATION</scope>
</reference>
<dbReference type="AlphaFoldDB" id="A0A8C6XIE1"/>
<sequence>MRFGHVRKNVSRGPGVYFILPFTDSLTKVDMRTKVLELPFQEIFTKDPLIIDVDGVVHYRVRDALLAVTKISDADAATSLLAKAIMKNTLGSQTLSHLISDREKVARRSRYTHQTERSKNNRVELCWHSFLIDSQNLANFSHLGVPNSTKATPCPEKPLLFSLQGIPHQQSPGQQSFKRFHNYRPLPGLESCQANIFQTPHSGRQYLARSQEWIFTLMN</sequence>
<dbReference type="SUPFAM" id="SSF117892">
    <property type="entry name" value="Band 7/SPFH domain"/>
    <property type="match status" value="1"/>
</dbReference>
<dbReference type="SMART" id="SM00244">
    <property type="entry name" value="PHB"/>
    <property type="match status" value="1"/>
</dbReference>
<protein>
    <recommendedName>
        <fullName evidence="3">Podocin</fullName>
    </recommendedName>
</protein>
<evidence type="ECO:0000256" key="1">
    <source>
        <dbReference type="ARBA" id="ARBA00008164"/>
    </source>
</evidence>
<keyword evidence="6" id="KW-1185">Reference proteome</keyword>
<evidence type="ECO:0000259" key="4">
    <source>
        <dbReference type="SMART" id="SM00244"/>
    </source>
</evidence>
<dbReference type="GeneTree" id="ENSGT01030000234614"/>
<evidence type="ECO:0000313" key="6">
    <source>
        <dbReference type="Proteomes" id="UP000694559"/>
    </source>
</evidence>
<feature type="domain" description="Band 7" evidence="4">
    <location>
        <begin position="2"/>
        <end position="142"/>
    </location>
</feature>
<dbReference type="PANTHER" id="PTHR10264:SF115">
    <property type="entry name" value="STOMATIN"/>
    <property type="match status" value="1"/>
</dbReference>
<organism evidence="5 6">
    <name type="scientific">Naja naja</name>
    <name type="common">Indian cobra</name>
    <dbReference type="NCBI Taxonomy" id="35670"/>
    <lineage>
        <taxon>Eukaryota</taxon>
        <taxon>Metazoa</taxon>
        <taxon>Chordata</taxon>
        <taxon>Craniata</taxon>
        <taxon>Vertebrata</taxon>
        <taxon>Euteleostomi</taxon>
        <taxon>Lepidosauria</taxon>
        <taxon>Squamata</taxon>
        <taxon>Bifurcata</taxon>
        <taxon>Unidentata</taxon>
        <taxon>Episquamata</taxon>
        <taxon>Toxicofera</taxon>
        <taxon>Serpentes</taxon>
        <taxon>Colubroidea</taxon>
        <taxon>Elapidae</taxon>
        <taxon>Elapinae</taxon>
        <taxon>Naja</taxon>
    </lineage>
</organism>
<evidence type="ECO:0000256" key="2">
    <source>
        <dbReference type="ARBA" id="ARBA00053394"/>
    </source>
</evidence>
<name>A0A8C6XIE1_NAJNA</name>
<proteinExistence type="inferred from homology"/>
<reference evidence="5" key="2">
    <citation type="submission" date="2025-09" db="UniProtKB">
        <authorList>
            <consortium name="Ensembl"/>
        </authorList>
    </citation>
    <scope>IDENTIFICATION</scope>
</reference>
<dbReference type="GO" id="GO:0009898">
    <property type="term" value="C:cytoplasmic side of plasma membrane"/>
    <property type="evidence" value="ECO:0007669"/>
    <property type="project" value="UniProtKB-ARBA"/>
</dbReference>
<dbReference type="InterPro" id="IPR001107">
    <property type="entry name" value="Band_7"/>
</dbReference>
<dbReference type="InterPro" id="IPR043202">
    <property type="entry name" value="Band-7_stomatin-like"/>
</dbReference>
<dbReference type="OrthoDB" id="3592703at2759"/>
<dbReference type="Pfam" id="PF01145">
    <property type="entry name" value="Band_7"/>
    <property type="match status" value="1"/>
</dbReference>
<dbReference type="PANTHER" id="PTHR10264">
    <property type="entry name" value="BAND 7 PROTEIN-RELATED"/>
    <property type="match status" value="1"/>
</dbReference>
<dbReference type="Ensembl" id="ENSNNAT00000015320.1">
    <property type="protein sequence ID" value="ENSNNAP00000014611.1"/>
    <property type="gene ID" value="ENSNNAG00000009870.1"/>
</dbReference>
<dbReference type="InterPro" id="IPR001972">
    <property type="entry name" value="Stomatin_HflK_fam"/>
</dbReference>
<comment type="similarity">
    <text evidence="1">Belongs to the band 7/mec-2 family.</text>
</comment>
<evidence type="ECO:0000313" key="5">
    <source>
        <dbReference type="Ensembl" id="ENSNNAP00000014611.1"/>
    </source>
</evidence>
<comment type="function">
    <text evidence="2">Plays a role in the regulation of glomerular permeability, acting probably as a linker between the plasma membrane and the cytoskeleton.</text>
</comment>
<dbReference type="Proteomes" id="UP000694559">
    <property type="component" value="Unplaced"/>
</dbReference>
<accession>A0A8C6XIE1</accession>
<dbReference type="Gene3D" id="3.30.479.30">
    <property type="entry name" value="Band 7 domain"/>
    <property type="match status" value="1"/>
</dbReference>